<dbReference type="InterPro" id="IPR021369">
    <property type="entry name" value="DUF2985"/>
</dbReference>
<dbReference type="EMBL" id="ML978121">
    <property type="protein sequence ID" value="KAF2104627.1"/>
    <property type="molecule type" value="Genomic_DNA"/>
</dbReference>
<reference evidence="3" key="1">
    <citation type="journal article" date="2020" name="Stud. Mycol.">
        <title>101 Dothideomycetes genomes: a test case for predicting lifestyles and emergence of pathogens.</title>
        <authorList>
            <person name="Haridas S."/>
            <person name="Albert R."/>
            <person name="Binder M."/>
            <person name="Bloem J."/>
            <person name="Labutti K."/>
            <person name="Salamov A."/>
            <person name="Andreopoulos B."/>
            <person name="Baker S."/>
            <person name="Barry K."/>
            <person name="Bills G."/>
            <person name="Bluhm B."/>
            <person name="Cannon C."/>
            <person name="Castanera R."/>
            <person name="Culley D."/>
            <person name="Daum C."/>
            <person name="Ezra D."/>
            <person name="Gonzalez J."/>
            <person name="Henrissat B."/>
            <person name="Kuo A."/>
            <person name="Liang C."/>
            <person name="Lipzen A."/>
            <person name="Lutzoni F."/>
            <person name="Magnuson J."/>
            <person name="Mondo S."/>
            <person name="Nolan M."/>
            <person name="Ohm R."/>
            <person name="Pangilinan J."/>
            <person name="Park H.-J."/>
            <person name="Ramirez L."/>
            <person name="Alfaro M."/>
            <person name="Sun H."/>
            <person name="Tritt A."/>
            <person name="Yoshinaga Y."/>
            <person name="Zwiers L.-H."/>
            <person name="Turgeon B."/>
            <person name="Goodwin S."/>
            <person name="Spatafora J."/>
            <person name="Crous P."/>
            <person name="Grigoriev I."/>
        </authorList>
    </citation>
    <scope>NUCLEOTIDE SEQUENCE</scope>
    <source>
        <strain evidence="3">CBS 133067</strain>
    </source>
</reference>
<feature type="non-terminal residue" evidence="3">
    <location>
        <position position="1"/>
    </location>
</feature>
<dbReference type="AlphaFoldDB" id="A0A9P4IUD6"/>
<dbReference type="PANTHER" id="PTHR35872">
    <property type="entry name" value="INTEGRAL MEMBRANE PROTEIN (AFU_ORTHOLOGUE AFUA_5G07110)"/>
    <property type="match status" value="1"/>
</dbReference>
<keyword evidence="2" id="KW-1133">Transmembrane helix</keyword>
<evidence type="ECO:0000313" key="3">
    <source>
        <dbReference type="EMBL" id="KAF2104627.1"/>
    </source>
</evidence>
<organism evidence="3 4">
    <name type="scientific">Rhizodiscina lignyota</name>
    <dbReference type="NCBI Taxonomy" id="1504668"/>
    <lineage>
        <taxon>Eukaryota</taxon>
        <taxon>Fungi</taxon>
        <taxon>Dikarya</taxon>
        <taxon>Ascomycota</taxon>
        <taxon>Pezizomycotina</taxon>
        <taxon>Dothideomycetes</taxon>
        <taxon>Pleosporomycetidae</taxon>
        <taxon>Aulographales</taxon>
        <taxon>Rhizodiscinaceae</taxon>
        <taxon>Rhizodiscina</taxon>
    </lineage>
</organism>
<accession>A0A9P4IUD6</accession>
<dbReference type="Proteomes" id="UP000799772">
    <property type="component" value="Unassembled WGS sequence"/>
</dbReference>
<feature type="transmembrane region" description="Helical" evidence="2">
    <location>
        <begin position="337"/>
        <end position="359"/>
    </location>
</feature>
<evidence type="ECO:0000313" key="4">
    <source>
        <dbReference type="Proteomes" id="UP000799772"/>
    </source>
</evidence>
<protein>
    <recommendedName>
        <fullName evidence="5">Integral membrane protein</fullName>
    </recommendedName>
</protein>
<gene>
    <name evidence="3" type="ORF">NA57DRAFT_28734</name>
</gene>
<keyword evidence="4" id="KW-1185">Reference proteome</keyword>
<comment type="caution">
    <text evidence="3">The sequence shown here is derived from an EMBL/GenBank/DDBJ whole genome shotgun (WGS) entry which is preliminary data.</text>
</comment>
<feature type="transmembrane region" description="Helical" evidence="2">
    <location>
        <begin position="189"/>
        <end position="210"/>
    </location>
</feature>
<feature type="transmembrane region" description="Helical" evidence="2">
    <location>
        <begin position="153"/>
        <end position="177"/>
    </location>
</feature>
<dbReference type="OrthoDB" id="3365211at2759"/>
<name>A0A9P4IUD6_9PEZI</name>
<evidence type="ECO:0008006" key="5">
    <source>
        <dbReference type="Google" id="ProtNLM"/>
    </source>
</evidence>
<dbReference type="Pfam" id="PF11204">
    <property type="entry name" value="DUF2985"/>
    <property type="match status" value="1"/>
</dbReference>
<feature type="non-terminal residue" evidence="3">
    <location>
        <position position="395"/>
    </location>
</feature>
<keyword evidence="2" id="KW-0472">Membrane</keyword>
<keyword evidence="2" id="KW-0812">Transmembrane</keyword>
<sequence length="395" mass="45418">EYDDEVANLLDVVDPEVSTLSTLTNIQNSLFIPDLGRFSFVNRRPTYDLTAHPSSESAQEVARGEQPGLEREGTLEEEDATVQRPMPRSRVGSITSQLSESRYAVLPHGVHLDGWTKEDKESLNDHVRHMLHSRRSKLKRSWKGFLKYVSRPLGFFVTLYAFCITIFGLIWVLFLIGWISGGSDARHKYLINVIDNVLVALFAIMGDGLAPFRTIDTYHMIFIAHYARLTWKKRKEERLPKLENRNDLPTVTGFDVENPEDKEQELSVLTPKQQRRLAHHQKKFARSHTYYKPHETTTHYAFSIRLLITITILLDCHSLLQISLGACTWGWNWHTRPAVVTTVILICSITCNITGGVLISVGDKRSRKTEVVEQMFRQQLTEEAIKKVARHKRER</sequence>
<feature type="region of interest" description="Disordered" evidence="1">
    <location>
        <begin position="50"/>
        <end position="91"/>
    </location>
</feature>
<evidence type="ECO:0000256" key="2">
    <source>
        <dbReference type="SAM" id="Phobius"/>
    </source>
</evidence>
<evidence type="ECO:0000256" key="1">
    <source>
        <dbReference type="SAM" id="MobiDB-lite"/>
    </source>
</evidence>
<feature type="transmembrane region" description="Helical" evidence="2">
    <location>
        <begin position="306"/>
        <end position="331"/>
    </location>
</feature>
<dbReference type="PANTHER" id="PTHR35872:SF2">
    <property type="entry name" value="INTEGRAL MEMBRANE PROTEIN (AFU_ORTHOLOGUE AFUA_5G07110)"/>
    <property type="match status" value="1"/>
</dbReference>
<proteinExistence type="predicted"/>